<organism evidence="1 2">
    <name type="scientific">Anas platyrhynchos</name>
    <name type="common">Mallard</name>
    <name type="synonym">Anas boschas</name>
    <dbReference type="NCBI Taxonomy" id="8839"/>
    <lineage>
        <taxon>Eukaryota</taxon>
        <taxon>Metazoa</taxon>
        <taxon>Chordata</taxon>
        <taxon>Craniata</taxon>
        <taxon>Vertebrata</taxon>
        <taxon>Euteleostomi</taxon>
        <taxon>Archelosauria</taxon>
        <taxon>Archosauria</taxon>
        <taxon>Dinosauria</taxon>
        <taxon>Saurischia</taxon>
        <taxon>Theropoda</taxon>
        <taxon>Coelurosauria</taxon>
        <taxon>Aves</taxon>
        <taxon>Neognathae</taxon>
        <taxon>Galloanserae</taxon>
        <taxon>Anseriformes</taxon>
        <taxon>Anatidae</taxon>
        <taxon>Anatinae</taxon>
        <taxon>Anas</taxon>
    </lineage>
</organism>
<dbReference type="AlphaFoldDB" id="R0LEI0"/>
<reference evidence="2" key="1">
    <citation type="journal article" date="2013" name="Nat. Genet.">
        <title>The duck genome and transcriptome provide insight into an avian influenza virus reservoir species.</title>
        <authorList>
            <person name="Huang Y."/>
            <person name="Li Y."/>
            <person name="Burt D.W."/>
            <person name="Chen H."/>
            <person name="Zhang Y."/>
            <person name="Qian W."/>
            <person name="Kim H."/>
            <person name="Gan S."/>
            <person name="Zhao Y."/>
            <person name="Li J."/>
            <person name="Yi K."/>
            <person name="Feng H."/>
            <person name="Zhu P."/>
            <person name="Li B."/>
            <person name="Liu Q."/>
            <person name="Fairley S."/>
            <person name="Magor K.E."/>
            <person name="Du Z."/>
            <person name="Hu X."/>
            <person name="Goodman L."/>
            <person name="Tafer H."/>
            <person name="Vignal A."/>
            <person name="Lee T."/>
            <person name="Kim K.W."/>
            <person name="Sheng Z."/>
            <person name="An Y."/>
            <person name="Searle S."/>
            <person name="Herrero J."/>
            <person name="Groenen M.A."/>
            <person name="Crooijmans R.P."/>
            <person name="Faraut T."/>
            <person name="Cai Q."/>
            <person name="Webster R.G."/>
            <person name="Aldridge J.R."/>
            <person name="Warren W.C."/>
            <person name="Bartschat S."/>
            <person name="Kehr S."/>
            <person name="Marz M."/>
            <person name="Stadler P.F."/>
            <person name="Smith J."/>
            <person name="Kraus R.H."/>
            <person name="Zhao Y."/>
            <person name="Ren L."/>
            <person name="Fei J."/>
            <person name="Morisson M."/>
            <person name="Kaiser P."/>
            <person name="Griffin D.K."/>
            <person name="Rao M."/>
            <person name="Pitel F."/>
            <person name="Wang J."/>
            <person name="Li N."/>
        </authorList>
    </citation>
    <scope>NUCLEOTIDE SEQUENCE [LARGE SCALE GENOMIC DNA]</scope>
</reference>
<protein>
    <submittedName>
        <fullName evidence="1">Uncharacterized protein</fullName>
    </submittedName>
</protein>
<name>R0LEI0_ANAPL</name>
<dbReference type="EMBL" id="KB742810">
    <property type="protein sequence ID" value="EOB04074.1"/>
    <property type="molecule type" value="Genomic_DNA"/>
</dbReference>
<evidence type="ECO:0000313" key="1">
    <source>
        <dbReference type="EMBL" id="EOB04074.1"/>
    </source>
</evidence>
<accession>R0LEI0</accession>
<proteinExistence type="predicted"/>
<sequence length="392" mass="43605">MAEQIRPKLCLVWWLVSGGKQHEHQKSSYQRSCHFAASCPIVKTLTVVEGSVRITVPIHESEDLQHPPGTVTASQPTLQAFPLNPGFTQTFTLENLHTEGFTSVTQKCKCQAMGKNVKRRSVPASAALYRLSSESVKEWEVEAGSKVSTGTSQPARSEAAGGWLWGWGQAPLQCSADIRMPPNISHNPTASSFFSLKMLAKRHVSMSSHTFKMPVKPHMLHCPKLMYLSYGHMHEEKTKNVVRRKEWAAGRPDSWLLPNEHAAPGAAAAFQREKALAALCSALTFSSSATQPALCAYYRSLALTLTFRRALEKEVSIGEPFVYNYNYGFIRISVWGEENRHEHGDVHTTGLVYMEAVWGFFRQQACRHRWLGAGLTSSARRTAAAASRVRHA</sequence>
<evidence type="ECO:0000313" key="2">
    <source>
        <dbReference type="Proteomes" id="UP000296049"/>
    </source>
</evidence>
<keyword evidence="2" id="KW-1185">Reference proteome</keyword>
<gene>
    <name evidence="1" type="ORF">Anapl_04625</name>
</gene>
<dbReference type="Proteomes" id="UP000296049">
    <property type="component" value="Unassembled WGS sequence"/>
</dbReference>